<dbReference type="GO" id="GO:0003828">
    <property type="term" value="F:alpha-N-acetylneuraminate alpha-2,8-sialyltransferase activity"/>
    <property type="evidence" value="ECO:0007669"/>
    <property type="project" value="TreeGrafter"/>
</dbReference>
<dbReference type="GO" id="GO:0006491">
    <property type="term" value="P:N-glycan processing"/>
    <property type="evidence" value="ECO:0007669"/>
    <property type="project" value="TreeGrafter"/>
</dbReference>
<dbReference type="InterPro" id="IPR038578">
    <property type="entry name" value="GT29-like_sf"/>
</dbReference>
<dbReference type="GO" id="GO:0000139">
    <property type="term" value="C:Golgi membrane"/>
    <property type="evidence" value="ECO:0007669"/>
    <property type="project" value="UniProtKB-SubCell"/>
</dbReference>
<evidence type="ECO:0000256" key="4">
    <source>
        <dbReference type="ARBA" id="ARBA00022676"/>
    </source>
</evidence>
<reference evidence="12 13" key="1">
    <citation type="submission" date="2019-04" db="EMBL/GenBank/DDBJ databases">
        <title>Chromosome genome assembly for Takifugu flavidus.</title>
        <authorList>
            <person name="Xiao S."/>
        </authorList>
    </citation>
    <scope>NUCLEOTIDE SEQUENCE [LARGE SCALE GENOMIC DNA]</scope>
    <source>
        <strain evidence="12">HTHZ2018</strain>
        <tissue evidence="12">Muscle</tissue>
    </source>
</reference>
<dbReference type="GO" id="GO:0009311">
    <property type="term" value="P:oligosaccharide metabolic process"/>
    <property type="evidence" value="ECO:0007669"/>
    <property type="project" value="TreeGrafter"/>
</dbReference>
<dbReference type="InterPro" id="IPR050943">
    <property type="entry name" value="Glycosyltr_29_Sialyltrsf"/>
</dbReference>
<evidence type="ECO:0000256" key="8">
    <source>
        <dbReference type="ARBA" id="ARBA00022989"/>
    </source>
</evidence>
<comment type="caution">
    <text evidence="12">The sequence shown here is derived from an EMBL/GenBank/DDBJ whole genome shotgun (WGS) entry which is preliminary data.</text>
</comment>
<evidence type="ECO:0000256" key="9">
    <source>
        <dbReference type="ARBA" id="ARBA00023034"/>
    </source>
</evidence>
<keyword evidence="6" id="KW-0812">Transmembrane</keyword>
<dbReference type="PANTHER" id="PTHR11987">
    <property type="entry name" value="ALPHA-2,8-SIALYLTRANSFERASE"/>
    <property type="match status" value="1"/>
</dbReference>
<evidence type="ECO:0000313" key="12">
    <source>
        <dbReference type="EMBL" id="TWW54656.1"/>
    </source>
</evidence>
<dbReference type="AlphaFoldDB" id="A0A5C6MHQ5"/>
<sequence>ENPLQLPLKKCAVVGNGGILRGSKCNLPPLSKEYLEDVGTKTHLVTANPSIIENRKHFVDSMKVYGTSYIYMPAFSMSPGTNPSLRAYYALADASANLTMLFANPEFLCARGSTPCHEEFVQLWHLHKSGTLRMRVGRCPPEDGGR</sequence>
<evidence type="ECO:0000256" key="5">
    <source>
        <dbReference type="ARBA" id="ARBA00022679"/>
    </source>
</evidence>
<dbReference type="InterPro" id="IPR001675">
    <property type="entry name" value="Glyco_trans_29"/>
</dbReference>
<evidence type="ECO:0000256" key="3">
    <source>
        <dbReference type="ARBA" id="ARBA00006003"/>
    </source>
</evidence>
<dbReference type="EMBL" id="RHFK02000144">
    <property type="protein sequence ID" value="TWW54656.1"/>
    <property type="molecule type" value="Genomic_DNA"/>
</dbReference>
<evidence type="ECO:0000256" key="10">
    <source>
        <dbReference type="ARBA" id="ARBA00023136"/>
    </source>
</evidence>
<name>A0A5C6MHQ5_9TELE</name>
<comment type="similarity">
    <text evidence="3">Belongs to the glycosyltransferase 29 family.</text>
</comment>
<evidence type="ECO:0000256" key="2">
    <source>
        <dbReference type="ARBA" id="ARBA00004922"/>
    </source>
</evidence>
<keyword evidence="7" id="KW-0735">Signal-anchor</keyword>
<dbReference type="Gene3D" id="3.90.1480.20">
    <property type="entry name" value="Glycosyl transferase family 29"/>
    <property type="match status" value="1"/>
</dbReference>
<evidence type="ECO:0000256" key="6">
    <source>
        <dbReference type="ARBA" id="ARBA00022692"/>
    </source>
</evidence>
<gene>
    <name evidence="12" type="ORF">D4764_0239340</name>
</gene>
<dbReference type="Pfam" id="PF00777">
    <property type="entry name" value="Glyco_transf_29"/>
    <property type="match status" value="1"/>
</dbReference>
<keyword evidence="13" id="KW-1185">Reference proteome</keyword>
<feature type="non-terminal residue" evidence="12">
    <location>
        <position position="1"/>
    </location>
</feature>
<keyword evidence="4 12" id="KW-0328">Glycosyltransferase</keyword>
<dbReference type="PANTHER" id="PTHR11987:SF3">
    <property type="entry name" value="ALPHA-N-ACETYLNEURAMINIDE ALPHA-2,8-SIALYLTRANSFERASE"/>
    <property type="match status" value="1"/>
</dbReference>
<evidence type="ECO:0000256" key="7">
    <source>
        <dbReference type="ARBA" id="ARBA00022968"/>
    </source>
</evidence>
<keyword evidence="9" id="KW-0333">Golgi apparatus</keyword>
<comment type="pathway">
    <text evidence="2">Protein modification; protein glycosylation.</text>
</comment>
<evidence type="ECO:0000256" key="11">
    <source>
        <dbReference type="ARBA" id="ARBA00023180"/>
    </source>
</evidence>
<organism evidence="12 13">
    <name type="scientific">Takifugu flavidus</name>
    <name type="common">sansaifugu</name>
    <dbReference type="NCBI Taxonomy" id="433684"/>
    <lineage>
        <taxon>Eukaryota</taxon>
        <taxon>Metazoa</taxon>
        <taxon>Chordata</taxon>
        <taxon>Craniata</taxon>
        <taxon>Vertebrata</taxon>
        <taxon>Euteleostomi</taxon>
        <taxon>Actinopterygii</taxon>
        <taxon>Neopterygii</taxon>
        <taxon>Teleostei</taxon>
        <taxon>Neoteleostei</taxon>
        <taxon>Acanthomorphata</taxon>
        <taxon>Eupercaria</taxon>
        <taxon>Tetraodontiformes</taxon>
        <taxon>Tetradontoidea</taxon>
        <taxon>Tetraodontidae</taxon>
        <taxon>Takifugu</taxon>
    </lineage>
</organism>
<dbReference type="Proteomes" id="UP000324091">
    <property type="component" value="Unassembled WGS sequence"/>
</dbReference>
<keyword evidence="10" id="KW-0472">Membrane</keyword>
<evidence type="ECO:0000256" key="1">
    <source>
        <dbReference type="ARBA" id="ARBA00004323"/>
    </source>
</evidence>
<keyword evidence="11" id="KW-0325">Glycoprotein</keyword>
<evidence type="ECO:0000313" key="13">
    <source>
        <dbReference type="Proteomes" id="UP000324091"/>
    </source>
</evidence>
<proteinExistence type="inferred from homology"/>
<comment type="subcellular location">
    <subcellularLocation>
        <location evidence="1">Golgi apparatus membrane</location>
        <topology evidence="1">Single-pass type II membrane protein</topology>
    </subcellularLocation>
</comment>
<accession>A0A5C6MHQ5</accession>
<protein>
    <submittedName>
        <fullName evidence="12">Alpha-N-acetylneuraminide alpha-2,8-sialyltransferase</fullName>
    </submittedName>
</protein>
<keyword evidence="5 12" id="KW-0808">Transferase</keyword>
<keyword evidence="8" id="KW-1133">Transmembrane helix</keyword>